<reference evidence="4" key="1">
    <citation type="submission" date="2011-10" db="EMBL/GenBank/DDBJ databases">
        <title>The complete genome of chromosome of Thermovirga lienii DSM 17291.</title>
        <authorList>
            <consortium name="US DOE Joint Genome Institute (JGI-PGF)"/>
            <person name="Lucas S."/>
            <person name="Copeland A."/>
            <person name="Lapidus A."/>
            <person name="Glavina del Rio T."/>
            <person name="Dalin E."/>
            <person name="Tice H."/>
            <person name="Bruce D."/>
            <person name="Goodwin L."/>
            <person name="Pitluck S."/>
            <person name="Peters L."/>
            <person name="Mikhailova N."/>
            <person name="Saunders E."/>
            <person name="Kyrpides N."/>
            <person name="Mavromatis K."/>
            <person name="Ivanova N."/>
            <person name="Last F.I."/>
            <person name="Brettin T."/>
            <person name="Detter J.C."/>
            <person name="Han C."/>
            <person name="Larimer F."/>
            <person name="Land M."/>
            <person name="Hauser L."/>
            <person name="Markowitz V."/>
            <person name="Cheng J.-F."/>
            <person name="Hugenholtz P."/>
            <person name="Woyke T."/>
            <person name="Wu D."/>
            <person name="Spring S."/>
            <person name="Schroeder M."/>
            <person name="Brambilla E.-M."/>
            <person name="Klenk H.-P."/>
            <person name="Eisen J.A."/>
        </authorList>
    </citation>
    <scope>NUCLEOTIDE SEQUENCE [LARGE SCALE GENOMIC DNA]</scope>
    <source>
        <strain evidence="4">ATCC BAA-1197 / DSM 17291 / Cas60314</strain>
    </source>
</reference>
<name>G7V8Z0_THELD</name>
<dbReference type="HOGENOM" id="CLU_160748_3_1_0"/>
<evidence type="ECO:0000313" key="3">
    <source>
        <dbReference type="EMBL" id="AER67524.1"/>
    </source>
</evidence>
<sequence length="83" mass="9452">MGKEMTITEARSNFADLVNQATYAKERILINRRGKHVAAIVPIEDMELLEKIEDTIDVKLARRALSESEEIIAWEEVARKLGL</sequence>
<evidence type="ECO:0000313" key="4">
    <source>
        <dbReference type="Proteomes" id="UP000005868"/>
    </source>
</evidence>
<comment type="function">
    <text evidence="2">Antitoxin component of a type II toxin-antitoxin (TA) system.</text>
</comment>
<comment type="similarity">
    <text evidence="1 2">Belongs to the phD/YefM antitoxin family.</text>
</comment>
<protein>
    <recommendedName>
        <fullName evidence="2">Antitoxin</fullName>
    </recommendedName>
</protein>
<evidence type="ECO:0000256" key="1">
    <source>
        <dbReference type="ARBA" id="ARBA00009981"/>
    </source>
</evidence>
<accession>G7V8Z0</accession>
<dbReference type="SUPFAM" id="SSF143120">
    <property type="entry name" value="YefM-like"/>
    <property type="match status" value="1"/>
</dbReference>
<organism evidence="3 4">
    <name type="scientific">Thermovirga lienii (strain ATCC BAA-1197 / DSM 17291 / Cas60314)</name>
    <dbReference type="NCBI Taxonomy" id="580340"/>
    <lineage>
        <taxon>Bacteria</taxon>
        <taxon>Thermotogati</taxon>
        <taxon>Synergistota</taxon>
        <taxon>Synergistia</taxon>
        <taxon>Synergistales</taxon>
        <taxon>Thermovirgaceae</taxon>
        <taxon>Thermovirga</taxon>
    </lineage>
</organism>
<dbReference type="InterPro" id="IPR006442">
    <property type="entry name" value="Antitoxin_Phd/YefM"/>
</dbReference>
<evidence type="ECO:0000256" key="2">
    <source>
        <dbReference type="RuleBase" id="RU362080"/>
    </source>
</evidence>
<proteinExistence type="inferred from homology"/>
<keyword evidence="4" id="KW-1185">Reference proteome</keyword>
<dbReference type="Proteomes" id="UP000005868">
    <property type="component" value="Chromosome"/>
</dbReference>
<dbReference type="AlphaFoldDB" id="G7V8Z0"/>
<dbReference type="InterPro" id="IPR036165">
    <property type="entry name" value="YefM-like_sf"/>
</dbReference>
<dbReference type="eggNOG" id="COG2161">
    <property type="taxonomic scope" value="Bacteria"/>
</dbReference>
<dbReference type="Gene3D" id="3.40.1620.10">
    <property type="entry name" value="YefM-like domain"/>
    <property type="match status" value="1"/>
</dbReference>
<dbReference type="NCBIfam" id="TIGR01552">
    <property type="entry name" value="phd_fam"/>
    <property type="match status" value="1"/>
</dbReference>
<dbReference type="Pfam" id="PF02604">
    <property type="entry name" value="PhdYeFM_antitox"/>
    <property type="match status" value="1"/>
</dbReference>
<reference evidence="3 4" key="2">
    <citation type="journal article" date="2012" name="Stand. Genomic Sci.">
        <title>Genome sequence of the moderately thermophilic, amino-acid-degrading and sulfur-reducing bacterium Thermovirga lienii type strain (Cas60314(T)).</title>
        <authorList>
            <person name="Goker M."/>
            <person name="Saunders E."/>
            <person name="Lapidus A."/>
            <person name="Nolan M."/>
            <person name="Lucas S."/>
            <person name="Hammon N."/>
            <person name="Deshpande S."/>
            <person name="Cheng J.F."/>
            <person name="Han C."/>
            <person name="Tapia R."/>
            <person name="Goodwin L.A."/>
            <person name="Pitluck S."/>
            <person name="Liolios K."/>
            <person name="Mavromatis K."/>
            <person name="Pagani I."/>
            <person name="Ivanova N."/>
            <person name="Mikhailova N."/>
            <person name="Pati A."/>
            <person name="Chen A."/>
            <person name="Palaniappan K."/>
            <person name="Land M."/>
            <person name="Chang Y.J."/>
            <person name="Jeffries C.D."/>
            <person name="Brambilla E.M."/>
            <person name="Rohde M."/>
            <person name="Spring S."/>
            <person name="Detter J.C."/>
            <person name="Woyke T."/>
            <person name="Bristow J."/>
            <person name="Eisen J.A."/>
            <person name="Markowitz V."/>
            <person name="Hugenholtz P."/>
            <person name="Kyrpides N.C."/>
            <person name="Klenk H.P."/>
        </authorList>
    </citation>
    <scope>NUCLEOTIDE SEQUENCE [LARGE SCALE GENOMIC DNA]</scope>
    <source>
        <strain evidence="4">ATCC BAA-1197 / DSM 17291 / Cas60314</strain>
    </source>
</reference>
<dbReference type="EMBL" id="CP003096">
    <property type="protein sequence ID" value="AER67524.1"/>
    <property type="molecule type" value="Genomic_DNA"/>
</dbReference>
<gene>
    <name evidence="3" type="ordered locus">Tlie_1807</name>
</gene>
<dbReference type="KEGG" id="tli:Tlie_1807"/>